<feature type="transmembrane region" description="Helical" evidence="1">
    <location>
        <begin position="175"/>
        <end position="198"/>
    </location>
</feature>
<feature type="transmembrane region" description="Helical" evidence="1">
    <location>
        <begin position="133"/>
        <end position="155"/>
    </location>
</feature>
<dbReference type="PANTHER" id="PTHR35804:SF1">
    <property type="entry name" value="LYSINE EXPORTER LYSO"/>
    <property type="match status" value="1"/>
</dbReference>
<feature type="transmembrane region" description="Helical" evidence="1">
    <location>
        <begin position="33"/>
        <end position="51"/>
    </location>
</feature>
<dbReference type="EMBL" id="JPIU01000049">
    <property type="protein sequence ID" value="KIO42918.1"/>
    <property type="molecule type" value="Genomic_DNA"/>
</dbReference>
<keyword evidence="1" id="KW-1133">Transmembrane helix</keyword>
<feature type="transmembrane region" description="Helical" evidence="1">
    <location>
        <begin position="63"/>
        <end position="85"/>
    </location>
</feature>
<dbReference type="GO" id="GO:0015661">
    <property type="term" value="F:L-lysine efflux transmembrane transporter activity"/>
    <property type="evidence" value="ECO:0007669"/>
    <property type="project" value="InterPro"/>
</dbReference>
<keyword evidence="1" id="KW-0472">Membrane</keyword>
<name>A0A0C3M919_9PORP</name>
<dbReference type="AlphaFoldDB" id="A0A0C3M919"/>
<evidence type="ECO:0000313" key="3">
    <source>
        <dbReference type="Proteomes" id="UP000031980"/>
    </source>
</evidence>
<dbReference type="PANTHER" id="PTHR35804">
    <property type="entry name" value="LYSINE EXPORTER LYSO"/>
    <property type="match status" value="1"/>
</dbReference>
<dbReference type="RefSeq" id="WP_041505523.1">
    <property type="nucleotide sequence ID" value="NZ_JPIU01000049.1"/>
</dbReference>
<keyword evidence="1" id="KW-0812">Transmembrane</keyword>
<organism evidence="2 3">
    <name type="scientific">Sanguibacteroides justesenii</name>
    <dbReference type="NCBI Taxonomy" id="1547597"/>
    <lineage>
        <taxon>Bacteria</taxon>
        <taxon>Pseudomonadati</taxon>
        <taxon>Bacteroidota</taxon>
        <taxon>Bacteroidia</taxon>
        <taxon>Bacteroidales</taxon>
        <taxon>Porphyromonadaceae</taxon>
        <taxon>Sanguibacteroides</taxon>
    </lineage>
</organism>
<dbReference type="Proteomes" id="UP000031980">
    <property type="component" value="Unassembled WGS sequence"/>
</dbReference>
<evidence type="ECO:0000256" key="1">
    <source>
        <dbReference type="SAM" id="Phobius"/>
    </source>
</evidence>
<protein>
    <submittedName>
        <fullName evidence="2">Membrane protein</fullName>
    </submittedName>
</protein>
<sequence length="200" mass="21184">MKGSITIVAFFIAGILIARFIDIPSSVTGDELTVYALYLLMFLVGISIGSDKKALQALRQQDLKLALVPLATILGTLAGSVLISFALQGRSITDCLAVGAGFGYYSLSSIFITQYKGAELGTIALVSNIMRELIALLAAPLLVRYFGKLAPISVGGATTADTTLPIITKFSGKEFVIISIIHGITVDLSVPFLVTFFCTI</sequence>
<accession>A0A0C3M919</accession>
<evidence type="ECO:0000313" key="2">
    <source>
        <dbReference type="EMBL" id="KIO42918.1"/>
    </source>
</evidence>
<feature type="transmembrane region" description="Helical" evidence="1">
    <location>
        <begin position="5"/>
        <end position="21"/>
    </location>
</feature>
<reference evidence="2 3" key="1">
    <citation type="submission" date="2014-07" db="EMBL/GenBank/DDBJ databases">
        <title>Porphyromonadaceae bacterium OUH 308042 = ATCC BAA-2681 = DSM 28342 draft genome.</title>
        <authorList>
            <person name="Sydenham T.V."/>
            <person name="Hasman H."/>
            <person name="Justensen U.S."/>
        </authorList>
    </citation>
    <scope>NUCLEOTIDE SEQUENCE [LARGE SCALE GENOMIC DNA]</scope>
    <source>
        <strain evidence="2 3">OUH 308042</strain>
    </source>
</reference>
<comment type="caution">
    <text evidence="2">The sequence shown here is derived from an EMBL/GenBank/DDBJ whole genome shotgun (WGS) entry which is preliminary data.</text>
</comment>
<dbReference type="InterPro" id="IPR005642">
    <property type="entry name" value="LysO"/>
</dbReference>
<gene>
    <name evidence="2" type="ORF">BA92_13735</name>
</gene>
<proteinExistence type="predicted"/>
<feature type="transmembrane region" description="Helical" evidence="1">
    <location>
        <begin position="91"/>
        <end position="112"/>
    </location>
</feature>
<dbReference type="GO" id="GO:0005886">
    <property type="term" value="C:plasma membrane"/>
    <property type="evidence" value="ECO:0007669"/>
    <property type="project" value="TreeGrafter"/>
</dbReference>
<keyword evidence="3" id="KW-1185">Reference proteome</keyword>
<dbReference type="Pfam" id="PF03956">
    <property type="entry name" value="Lys_export"/>
    <property type="match status" value="1"/>
</dbReference>